<sequence>MVAASKVPMLKPGEYELWRMRMEPHIYMVDYSLWDVIENGNVPPITQVVEGVETTIAPATVEEKAQRRLELKAVKKRFGGNAATKKTQRNLLKQQYENFTASSSEKFLRSLSPEWNTHTIVWMNKPEIDTLSLDYLYNNLKIYETEVKGTSSLNKNIQNVAFVSSNSTYNTNKAFNTTYSVTTASTQATAVNSTTIDNLSNVIICSLFASQQNSPQLDNEDLQQIRPYDLEEMDLRWQMAMLTMRARIFLKNTGRKFSMNDNETIGFDTSKYKESTRRVVLVEIPASAAFVSCDGLGGYNWNDQDEDGPTNFALMAYSSKSSNSEIIDKCKTGLGYNVVPPSYTRNFLPPKPDLSSLEEFVNEFIVTEPTFKKPKVKSSEAKASADMPKFVRKNFGPPQIEDWISDSENEADSKPKIEKKTVKPSFAKIEC</sequence>
<evidence type="ECO:0000256" key="1">
    <source>
        <dbReference type="SAM" id="MobiDB-lite"/>
    </source>
</evidence>
<organism evidence="2">
    <name type="scientific">Tanacetum cinerariifolium</name>
    <name type="common">Dalmatian daisy</name>
    <name type="synonym">Chrysanthemum cinerariifolium</name>
    <dbReference type="NCBI Taxonomy" id="118510"/>
    <lineage>
        <taxon>Eukaryota</taxon>
        <taxon>Viridiplantae</taxon>
        <taxon>Streptophyta</taxon>
        <taxon>Embryophyta</taxon>
        <taxon>Tracheophyta</taxon>
        <taxon>Spermatophyta</taxon>
        <taxon>Magnoliopsida</taxon>
        <taxon>eudicotyledons</taxon>
        <taxon>Gunneridae</taxon>
        <taxon>Pentapetalae</taxon>
        <taxon>asterids</taxon>
        <taxon>campanulids</taxon>
        <taxon>Asterales</taxon>
        <taxon>Asteraceae</taxon>
        <taxon>Asteroideae</taxon>
        <taxon>Anthemideae</taxon>
        <taxon>Anthemidinae</taxon>
        <taxon>Tanacetum</taxon>
    </lineage>
</organism>
<name>A0A6L2JQF0_TANCI</name>
<evidence type="ECO:0000313" key="2">
    <source>
        <dbReference type="EMBL" id="GEU38827.1"/>
    </source>
</evidence>
<proteinExistence type="predicted"/>
<accession>A0A6L2JQF0</accession>
<gene>
    <name evidence="2" type="ORF">Tci_010805</name>
</gene>
<dbReference type="AlphaFoldDB" id="A0A6L2JQF0"/>
<reference evidence="2" key="1">
    <citation type="journal article" date="2019" name="Sci. Rep.">
        <title>Draft genome of Tanacetum cinerariifolium, the natural source of mosquito coil.</title>
        <authorList>
            <person name="Yamashiro T."/>
            <person name="Shiraishi A."/>
            <person name="Satake H."/>
            <person name="Nakayama K."/>
        </authorList>
    </citation>
    <scope>NUCLEOTIDE SEQUENCE</scope>
</reference>
<feature type="region of interest" description="Disordered" evidence="1">
    <location>
        <begin position="388"/>
        <end position="419"/>
    </location>
</feature>
<protein>
    <submittedName>
        <fullName evidence="2">Uncharacterized protein</fullName>
    </submittedName>
</protein>
<comment type="caution">
    <text evidence="2">The sequence shown here is derived from an EMBL/GenBank/DDBJ whole genome shotgun (WGS) entry which is preliminary data.</text>
</comment>
<dbReference type="EMBL" id="BKCJ010001099">
    <property type="protein sequence ID" value="GEU38827.1"/>
    <property type="molecule type" value="Genomic_DNA"/>
</dbReference>